<dbReference type="eggNOG" id="COG5501">
    <property type="taxonomic scope" value="Bacteria"/>
</dbReference>
<dbReference type="Gene3D" id="2.60.40.2470">
    <property type="entry name" value="SoxY domain"/>
    <property type="match status" value="1"/>
</dbReference>
<sequence length="273" mass="29561">MADRGRLLSRPAVCILLAGLYALSCASVASAAGVDTIVHDPLESSRWRYMVAQHFRDAPVVFDERVQVLVPDHAQDPQATPVQIRVQGLNDVTQIRVIADASAHSRVLDYFPANAAPSIGFSFEVAQATPLRAAVRTGDGVWHIGGAWVDGQGGGCAAPSVTPAASADLAFEGRIEARSWARANDRQRLKLRVVVPRQTSDIATRSTAVVEEITVRDTQGRLQARLVPGSPLARASLFTLDIPSREALRIEARDDWGNRYRTHVAMNAEDEAP</sequence>
<accession>U2FZY1</accession>
<gene>
    <name evidence="3" type="ORF">SSPSH_001408</name>
</gene>
<feature type="signal peptide" evidence="1">
    <location>
        <begin position="1"/>
        <end position="31"/>
    </location>
</feature>
<feature type="chain" id="PRO_5004626986" evidence="1">
    <location>
        <begin position="32"/>
        <end position="273"/>
    </location>
</feature>
<dbReference type="EMBL" id="AFNV02000008">
    <property type="protein sequence ID" value="ERJ19638.1"/>
    <property type="molecule type" value="Genomic_DNA"/>
</dbReference>
<dbReference type="Proteomes" id="UP000006242">
    <property type="component" value="Unassembled WGS sequence"/>
</dbReference>
<dbReference type="InterPro" id="IPR038162">
    <property type="entry name" value="SoxY_sf"/>
</dbReference>
<comment type="caution">
    <text evidence="3">The sequence shown here is derived from an EMBL/GenBank/DDBJ whole genome shotgun (WGS) entry which is preliminary data.</text>
</comment>
<feature type="domain" description="Ig-like SoxY" evidence="2">
    <location>
        <begin position="55"/>
        <end position="156"/>
    </location>
</feature>
<name>U2FZY1_9GAMM</name>
<proteinExistence type="predicted"/>
<reference evidence="3 4" key="2">
    <citation type="journal article" date="2013" name="PLoS ONE">
        <title>INDIGO - INtegrated Data Warehouse of MIcrobial GenOmes with Examples from the Red Sea Extremophiles.</title>
        <authorList>
            <person name="Alam I."/>
            <person name="Antunes A."/>
            <person name="Kamau A.A."/>
            <person name="Ba Alawi W."/>
            <person name="Kalkatawi M."/>
            <person name="Stingl U."/>
            <person name="Bajic V.B."/>
        </authorList>
    </citation>
    <scope>NUCLEOTIDE SEQUENCE [LARGE SCALE GENOMIC DNA]</scope>
    <source>
        <strain evidence="3 4">E1L3A</strain>
    </source>
</reference>
<organism evidence="3 4">
    <name type="scientific">Salinisphaera shabanensis E1L3A</name>
    <dbReference type="NCBI Taxonomy" id="1033802"/>
    <lineage>
        <taxon>Bacteria</taxon>
        <taxon>Pseudomonadati</taxon>
        <taxon>Pseudomonadota</taxon>
        <taxon>Gammaproteobacteria</taxon>
        <taxon>Salinisphaerales</taxon>
        <taxon>Salinisphaeraceae</taxon>
        <taxon>Salinisphaera</taxon>
    </lineage>
</organism>
<evidence type="ECO:0000259" key="2">
    <source>
        <dbReference type="Pfam" id="PF13501"/>
    </source>
</evidence>
<keyword evidence="4" id="KW-1185">Reference proteome</keyword>
<evidence type="ECO:0000256" key="1">
    <source>
        <dbReference type="SAM" id="SignalP"/>
    </source>
</evidence>
<evidence type="ECO:0000313" key="4">
    <source>
        <dbReference type="Proteomes" id="UP000006242"/>
    </source>
</evidence>
<evidence type="ECO:0000313" key="3">
    <source>
        <dbReference type="EMBL" id="ERJ19638.1"/>
    </source>
</evidence>
<dbReference type="InterPro" id="IPR032711">
    <property type="entry name" value="SoxY"/>
</dbReference>
<protein>
    <submittedName>
        <fullName evidence="3">Sulfur oxidation SoxY protein</fullName>
    </submittedName>
</protein>
<dbReference type="AlphaFoldDB" id="U2FZY1"/>
<reference evidence="3 4" key="1">
    <citation type="journal article" date="2011" name="J. Bacteriol.">
        <title>Genome sequence of Salinisphaera shabanensis, a gammaproteobacterium from the harsh, variable environment of the brine-seawater interface of the Shaban Deep in the Red Sea.</title>
        <authorList>
            <person name="Antunes A."/>
            <person name="Alam I."/>
            <person name="Bajic V.B."/>
            <person name="Stingl U."/>
        </authorList>
    </citation>
    <scope>NUCLEOTIDE SEQUENCE [LARGE SCALE GENOMIC DNA]</scope>
    <source>
        <strain evidence="3 4">E1L3A</strain>
    </source>
</reference>
<keyword evidence="1" id="KW-0732">Signal</keyword>
<dbReference type="Pfam" id="PF13501">
    <property type="entry name" value="SoxY"/>
    <property type="match status" value="1"/>
</dbReference>
<dbReference type="STRING" id="1033802.SSPSH_001408"/>